<organism evidence="8 9">
    <name type="scientific">Novosphingobium marinum</name>
    <dbReference type="NCBI Taxonomy" id="1514948"/>
    <lineage>
        <taxon>Bacteria</taxon>
        <taxon>Pseudomonadati</taxon>
        <taxon>Pseudomonadota</taxon>
        <taxon>Alphaproteobacteria</taxon>
        <taxon>Sphingomonadales</taxon>
        <taxon>Sphingomonadaceae</taxon>
        <taxon>Novosphingobium</taxon>
    </lineage>
</organism>
<sequence length="335" mass="35608">MTGAPVRNASLDLIGNTPLVLLEGPSEAAGCEIWGKCEFANPGASVKDRAALWIIRDAEERGELRPGGTIVEGTAGNTGIGIALVANALGYRTVIVMPDNQSREKMDTLRALRAELVLVPPTKFANPGHFVHTSRRLAEETEGAVWANQFDNTANRKAHIESTAEELWAQMEGRIDGFTCAAGTGGTIAGVGMGLKAHDEKITVALTDPHGAALYNYYANGELRAEGSSVAEGIGQGRITANLEGAPIDTQFRISDEEGLVWVRRLLAEEGLCLGLSSGINVAGAIELGRKLGPGSRIATILCDTGFRYLSSLYNPQWLEAKGLPVFPWLEGKDG</sequence>
<dbReference type="SUPFAM" id="SSF53686">
    <property type="entry name" value="Tryptophan synthase beta subunit-like PLP-dependent enzymes"/>
    <property type="match status" value="1"/>
</dbReference>
<evidence type="ECO:0000313" key="9">
    <source>
        <dbReference type="Proteomes" id="UP000522081"/>
    </source>
</evidence>
<keyword evidence="2" id="KW-0028">Amino-acid biosynthesis</keyword>
<dbReference type="Pfam" id="PF00291">
    <property type="entry name" value="PALP"/>
    <property type="match status" value="1"/>
</dbReference>
<keyword evidence="5" id="KW-0809">Transit peptide</keyword>
<proteinExistence type="predicted"/>
<protein>
    <submittedName>
        <fullName evidence="8">Cysteine synthase A</fullName>
        <ecNumber evidence="8">2.5.1.47</ecNumber>
    </submittedName>
</protein>
<evidence type="ECO:0000256" key="5">
    <source>
        <dbReference type="ARBA" id="ARBA00022946"/>
    </source>
</evidence>
<keyword evidence="4" id="KW-0663">Pyridoxal phosphate</keyword>
<dbReference type="Gene3D" id="3.40.50.1100">
    <property type="match status" value="2"/>
</dbReference>
<dbReference type="Proteomes" id="UP000522081">
    <property type="component" value="Unassembled WGS sequence"/>
</dbReference>
<keyword evidence="3 8" id="KW-0808">Transferase</keyword>
<dbReference type="InterPro" id="IPR001926">
    <property type="entry name" value="TrpB-like_PALP"/>
</dbReference>
<comment type="cofactor">
    <cofactor evidence="1">
        <name>pyridoxal 5'-phosphate</name>
        <dbReference type="ChEBI" id="CHEBI:597326"/>
    </cofactor>
</comment>
<dbReference type="CDD" id="cd01561">
    <property type="entry name" value="CBS_like"/>
    <property type="match status" value="1"/>
</dbReference>
<evidence type="ECO:0000259" key="7">
    <source>
        <dbReference type="Pfam" id="PF00291"/>
    </source>
</evidence>
<dbReference type="InterPro" id="IPR001216">
    <property type="entry name" value="P-phosphate_BS"/>
</dbReference>
<dbReference type="AlphaFoldDB" id="A0A7Z0BUI4"/>
<comment type="caution">
    <text evidence="8">The sequence shown here is derived from an EMBL/GenBank/DDBJ whole genome shotgun (WGS) entry which is preliminary data.</text>
</comment>
<dbReference type="PANTHER" id="PTHR10314">
    <property type="entry name" value="CYSTATHIONINE BETA-SYNTHASE"/>
    <property type="match status" value="1"/>
</dbReference>
<dbReference type="GO" id="GO:0004124">
    <property type="term" value="F:cysteine synthase activity"/>
    <property type="evidence" value="ECO:0007669"/>
    <property type="project" value="UniProtKB-EC"/>
</dbReference>
<gene>
    <name evidence="8" type="ORF">FHS75_001557</name>
</gene>
<dbReference type="InterPro" id="IPR036052">
    <property type="entry name" value="TrpB-like_PALP_sf"/>
</dbReference>
<dbReference type="FunFam" id="3.40.50.1100:FF:000011">
    <property type="entry name" value="Cysteine synthase (o-acetylserine)"/>
    <property type="match status" value="1"/>
</dbReference>
<dbReference type="EMBL" id="JACBZF010000002">
    <property type="protein sequence ID" value="NYH95238.1"/>
    <property type="molecule type" value="Genomic_DNA"/>
</dbReference>
<comment type="pathway">
    <text evidence="6">Amino-acid biosynthesis.</text>
</comment>
<dbReference type="InterPro" id="IPR050214">
    <property type="entry name" value="Cys_Synth/Cystath_Beta-Synth"/>
</dbReference>
<evidence type="ECO:0000313" key="8">
    <source>
        <dbReference type="EMBL" id="NYH95238.1"/>
    </source>
</evidence>
<feature type="domain" description="Tryptophan synthase beta chain-like PALP" evidence="7">
    <location>
        <begin position="12"/>
        <end position="304"/>
    </location>
</feature>
<dbReference type="GO" id="GO:0006535">
    <property type="term" value="P:cysteine biosynthetic process from serine"/>
    <property type="evidence" value="ECO:0007669"/>
    <property type="project" value="InterPro"/>
</dbReference>
<dbReference type="EC" id="2.5.1.47" evidence="8"/>
<evidence type="ECO:0000256" key="4">
    <source>
        <dbReference type="ARBA" id="ARBA00022898"/>
    </source>
</evidence>
<keyword evidence="9" id="KW-1185">Reference proteome</keyword>
<dbReference type="PROSITE" id="PS00901">
    <property type="entry name" value="CYS_SYNTHASE"/>
    <property type="match status" value="1"/>
</dbReference>
<dbReference type="RefSeq" id="WP_179407107.1">
    <property type="nucleotide sequence ID" value="NZ_BMGF01000002.1"/>
</dbReference>
<accession>A0A7Z0BUI4</accession>
<evidence type="ECO:0000256" key="6">
    <source>
        <dbReference type="ARBA" id="ARBA00029440"/>
    </source>
</evidence>
<name>A0A7Z0BUI4_9SPHN</name>
<reference evidence="8 9" key="1">
    <citation type="submission" date="2020-07" db="EMBL/GenBank/DDBJ databases">
        <title>Genomic Encyclopedia of Type Strains, Phase IV (KMG-IV): sequencing the most valuable type-strain genomes for metagenomic binning, comparative biology and taxonomic classification.</title>
        <authorList>
            <person name="Goeker M."/>
        </authorList>
    </citation>
    <scope>NUCLEOTIDE SEQUENCE [LARGE SCALE GENOMIC DNA]</scope>
    <source>
        <strain evidence="8 9">DSM 29043</strain>
    </source>
</reference>
<evidence type="ECO:0000256" key="2">
    <source>
        <dbReference type="ARBA" id="ARBA00022605"/>
    </source>
</evidence>
<evidence type="ECO:0000256" key="1">
    <source>
        <dbReference type="ARBA" id="ARBA00001933"/>
    </source>
</evidence>
<dbReference type="NCBIfam" id="NF007989">
    <property type="entry name" value="PRK10717.1"/>
    <property type="match status" value="1"/>
</dbReference>
<evidence type="ECO:0000256" key="3">
    <source>
        <dbReference type="ARBA" id="ARBA00022679"/>
    </source>
</evidence>